<organism evidence="3 4">
    <name type="scientific">Acrasis kona</name>
    <dbReference type="NCBI Taxonomy" id="1008807"/>
    <lineage>
        <taxon>Eukaryota</taxon>
        <taxon>Discoba</taxon>
        <taxon>Heterolobosea</taxon>
        <taxon>Tetramitia</taxon>
        <taxon>Eutetramitia</taxon>
        <taxon>Acrasidae</taxon>
        <taxon>Acrasis</taxon>
    </lineage>
</organism>
<feature type="domain" description="RNA ligase" evidence="1">
    <location>
        <begin position="31"/>
        <end position="229"/>
    </location>
</feature>
<evidence type="ECO:0000259" key="1">
    <source>
        <dbReference type="Pfam" id="PF09414"/>
    </source>
</evidence>
<name>A0AAW2ZM17_9EUKA</name>
<evidence type="ECO:0000313" key="4">
    <source>
        <dbReference type="Proteomes" id="UP001431209"/>
    </source>
</evidence>
<reference evidence="3 4" key="1">
    <citation type="submission" date="2024-03" db="EMBL/GenBank/DDBJ databases">
        <title>The Acrasis kona genome and developmental transcriptomes reveal deep origins of eukaryotic multicellular pathways.</title>
        <authorList>
            <person name="Sheikh S."/>
            <person name="Fu C.-J."/>
            <person name="Brown M.W."/>
            <person name="Baldauf S.L."/>
        </authorList>
    </citation>
    <scope>NUCLEOTIDE SEQUENCE [LARGE SCALE GENOMIC DNA]</scope>
    <source>
        <strain evidence="3 4">ATCC MYA-3509</strain>
    </source>
</reference>
<keyword evidence="4" id="KW-1185">Reference proteome</keyword>
<protein>
    <submittedName>
        <fullName evidence="3">RNA-editing ligase 2, mitochondrial</fullName>
    </submittedName>
</protein>
<accession>A0AAW2ZM17</accession>
<dbReference type="InterPro" id="IPR021122">
    <property type="entry name" value="RNA_ligase_dom_REL/Rnl2"/>
</dbReference>
<dbReference type="InterPro" id="IPR041948">
    <property type="entry name" value="Rnl1/2_C_sf"/>
</dbReference>
<dbReference type="EMBL" id="JAOPGA020001734">
    <property type="protein sequence ID" value="KAL0490907.1"/>
    <property type="molecule type" value="Genomic_DNA"/>
</dbReference>
<evidence type="ECO:0000313" key="3">
    <source>
        <dbReference type="EMBL" id="KAL0490907.1"/>
    </source>
</evidence>
<proteinExistence type="predicted"/>
<comment type="caution">
    <text evidence="3">The sequence shown here is derived from an EMBL/GenBank/DDBJ whole genome shotgun (WGS) entry which is preliminary data.</text>
</comment>
<dbReference type="GO" id="GO:0016874">
    <property type="term" value="F:ligase activity"/>
    <property type="evidence" value="ECO:0007669"/>
    <property type="project" value="UniProtKB-KW"/>
</dbReference>
<sequence>MKKYQGYGKIVESTKAWILDKKDNNIISKTQWVVTEKIHGANFCFVCDQNGNRVRCGKRRDFLDDVEDFFGYKKILHENKPKIQMVFNSLKKESTSEVYIFGEIFGGKYPHEEVEVINVLPVQTGIWYCPDIKFYAFDAALVCQDGKQTFVDYGVAMEAFKHAGLLYAEPLFVGSYKKALEHPIGFNTTLPSKFGLPLLPGNKAEGVVIKPITEIIVKTNKGEERAIIKNKIAEFAEDERYDQSVKKNTTMNGVISSLDLLRFEIQSLVNQNRVNSSISKIGVVLRDDKSKILELLAMCVEDVVDSIKYNNEEVYDAMDGCDRNILHEEISFACKKVIAKHFKNQ</sequence>
<keyword evidence="3" id="KW-0436">Ligase</keyword>
<dbReference type="SUPFAM" id="SSF56091">
    <property type="entry name" value="DNA ligase/mRNA capping enzyme, catalytic domain"/>
    <property type="match status" value="1"/>
</dbReference>
<dbReference type="Gene3D" id="3.30.1490.70">
    <property type="match status" value="1"/>
</dbReference>
<dbReference type="Gene3D" id="1.10.10.1810">
    <property type="entry name" value="RNA ligase"/>
    <property type="match status" value="1"/>
</dbReference>
<dbReference type="AlphaFoldDB" id="A0AAW2ZM17"/>
<dbReference type="Pfam" id="PF09414">
    <property type="entry name" value="RNA_ligase"/>
    <property type="match status" value="1"/>
</dbReference>
<dbReference type="InterPro" id="IPR040609">
    <property type="entry name" value="Rnl2_C"/>
</dbReference>
<dbReference type="Proteomes" id="UP001431209">
    <property type="component" value="Unassembled WGS sequence"/>
</dbReference>
<gene>
    <name evidence="3" type="ORF">AKO1_009810</name>
</gene>
<evidence type="ECO:0000259" key="2">
    <source>
        <dbReference type="Pfam" id="PF18043"/>
    </source>
</evidence>
<dbReference type="Gene3D" id="3.30.470.30">
    <property type="entry name" value="DNA ligase/mRNA capping enzyme"/>
    <property type="match status" value="1"/>
</dbReference>
<feature type="domain" description="RNA ligase 2 C-terminal" evidence="2">
    <location>
        <begin position="264"/>
        <end position="336"/>
    </location>
</feature>
<dbReference type="Pfam" id="PF18043">
    <property type="entry name" value="T4_Rnl2_C"/>
    <property type="match status" value="1"/>
</dbReference>